<dbReference type="InterPro" id="IPR050204">
    <property type="entry name" value="AraC_XylS_family_regulators"/>
</dbReference>
<dbReference type="Pfam" id="PF12833">
    <property type="entry name" value="HTH_18"/>
    <property type="match status" value="1"/>
</dbReference>
<dbReference type="GO" id="GO:0003700">
    <property type="term" value="F:DNA-binding transcription factor activity"/>
    <property type="evidence" value="ECO:0007669"/>
    <property type="project" value="InterPro"/>
</dbReference>
<dbReference type="EMBL" id="CP035758">
    <property type="protein sequence ID" value="QBD75230.1"/>
    <property type="molecule type" value="Genomic_DNA"/>
</dbReference>
<dbReference type="PRINTS" id="PR00032">
    <property type="entry name" value="HTHARAC"/>
</dbReference>
<keyword evidence="1" id="KW-0805">Transcription regulation</keyword>
<accession>A0A4P6JJV9</accession>
<reference evidence="5 6" key="1">
    <citation type="submission" date="2019-01" db="EMBL/GenBank/DDBJ databases">
        <title>Ktedonosporobacter rubrisoli SCAWS-G2.</title>
        <authorList>
            <person name="Huang Y."/>
            <person name="Yan B."/>
        </authorList>
    </citation>
    <scope>NUCLEOTIDE SEQUENCE [LARGE SCALE GENOMIC DNA]</scope>
    <source>
        <strain evidence="5 6">SCAWS-G2</strain>
    </source>
</reference>
<feature type="domain" description="HTH araC/xylS-type" evidence="4">
    <location>
        <begin position="203"/>
        <end position="301"/>
    </location>
</feature>
<proteinExistence type="predicted"/>
<evidence type="ECO:0000256" key="2">
    <source>
        <dbReference type="ARBA" id="ARBA00023125"/>
    </source>
</evidence>
<organism evidence="5 6">
    <name type="scientific">Ktedonosporobacter rubrisoli</name>
    <dbReference type="NCBI Taxonomy" id="2509675"/>
    <lineage>
        <taxon>Bacteria</taxon>
        <taxon>Bacillati</taxon>
        <taxon>Chloroflexota</taxon>
        <taxon>Ktedonobacteria</taxon>
        <taxon>Ktedonobacterales</taxon>
        <taxon>Ktedonosporobacteraceae</taxon>
        <taxon>Ktedonosporobacter</taxon>
    </lineage>
</organism>
<evidence type="ECO:0000313" key="6">
    <source>
        <dbReference type="Proteomes" id="UP000290365"/>
    </source>
</evidence>
<name>A0A4P6JJV9_KTERU</name>
<keyword evidence="6" id="KW-1185">Reference proteome</keyword>
<sequence>MQGQYMMEKTGFVEVQHKNFWSPTVADLHQAEKASWEHLHTEYHRHAPPGTCQRYYQQHRVRVALQNIVVERRIDAGPLTRHRLTAGDLFISPAGSQEWLRRYEYEDFFTINLEPALLTRLAEASGRASAFELLRQKQAIQDPLLLQISHTLRAESKVAGPGFSSIYVQELSHAFAAHLLRHYGRWEEYDYSTHTSLSTSRLRRIIDYIHSNLAQPLTLTELAALVAMNPYHFTRIFKRTTGVSPHQYILSQRIEQARRLLLKGELSQTQIANQLGFYDQSHFSRTFKRVIGLTPQAYCQEHVKNIQD</sequence>
<dbReference type="PROSITE" id="PS01124">
    <property type="entry name" value="HTH_ARAC_FAMILY_2"/>
    <property type="match status" value="1"/>
</dbReference>
<keyword evidence="2" id="KW-0238">DNA-binding</keyword>
<dbReference type="SMART" id="SM00342">
    <property type="entry name" value="HTH_ARAC"/>
    <property type="match status" value="1"/>
</dbReference>
<evidence type="ECO:0000259" key="4">
    <source>
        <dbReference type="PROSITE" id="PS01124"/>
    </source>
</evidence>
<dbReference type="PANTHER" id="PTHR46796">
    <property type="entry name" value="HTH-TYPE TRANSCRIPTIONAL ACTIVATOR RHAS-RELATED"/>
    <property type="match status" value="1"/>
</dbReference>
<dbReference type="InterPro" id="IPR018060">
    <property type="entry name" value="HTH_AraC"/>
</dbReference>
<evidence type="ECO:0000313" key="5">
    <source>
        <dbReference type="EMBL" id="QBD75230.1"/>
    </source>
</evidence>
<dbReference type="InterPro" id="IPR009057">
    <property type="entry name" value="Homeodomain-like_sf"/>
</dbReference>
<dbReference type="PANTHER" id="PTHR46796:SF6">
    <property type="entry name" value="ARAC SUBFAMILY"/>
    <property type="match status" value="1"/>
</dbReference>
<dbReference type="OrthoDB" id="183331at2"/>
<dbReference type="Gene3D" id="1.10.10.60">
    <property type="entry name" value="Homeodomain-like"/>
    <property type="match status" value="2"/>
</dbReference>
<dbReference type="Proteomes" id="UP000290365">
    <property type="component" value="Chromosome"/>
</dbReference>
<dbReference type="AlphaFoldDB" id="A0A4P6JJV9"/>
<keyword evidence="3" id="KW-0804">Transcription</keyword>
<gene>
    <name evidence="5" type="ORF">EPA93_04155</name>
</gene>
<dbReference type="GO" id="GO:0043565">
    <property type="term" value="F:sequence-specific DNA binding"/>
    <property type="evidence" value="ECO:0007669"/>
    <property type="project" value="InterPro"/>
</dbReference>
<evidence type="ECO:0000256" key="1">
    <source>
        <dbReference type="ARBA" id="ARBA00023015"/>
    </source>
</evidence>
<dbReference type="KEGG" id="kbs:EPA93_04155"/>
<dbReference type="SUPFAM" id="SSF46689">
    <property type="entry name" value="Homeodomain-like"/>
    <property type="match status" value="2"/>
</dbReference>
<protein>
    <submittedName>
        <fullName evidence="5">AraC family transcriptional regulator</fullName>
    </submittedName>
</protein>
<evidence type="ECO:0000256" key="3">
    <source>
        <dbReference type="ARBA" id="ARBA00023163"/>
    </source>
</evidence>
<dbReference type="InterPro" id="IPR020449">
    <property type="entry name" value="Tscrpt_reg_AraC-type_HTH"/>
</dbReference>